<organism evidence="5 6">
    <name type="scientific">Amycolatopsis eburnea</name>
    <dbReference type="NCBI Taxonomy" id="2267691"/>
    <lineage>
        <taxon>Bacteria</taxon>
        <taxon>Bacillati</taxon>
        <taxon>Actinomycetota</taxon>
        <taxon>Actinomycetes</taxon>
        <taxon>Pseudonocardiales</taxon>
        <taxon>Pseudonocardiaceae</taxon>
        <taxon>Amycolatopsis</taxon>
    </lineage>
</organism>
<evidence type="ECO:0000259" key="4">
    <source>
        <dbReference type="PROSITE" id="PS51186"/>
    </source>
</evidence>
<dbReference type="SMART" id="SM00347">
    <property type="entry name" value="HTH_MARR"/>
    <property type="match status" value="1"/>
</dbReference>
<dbReference type="RefSeq" id="WP_125307627.1">
    <property type="nucleotide sequence ID" value="NZ_RSEC01000033.1"/>
</dbReference>
<dbReference type="PANTHER" id="PTHR43877:SF2">
    <property type="entry name" value="AMINOALKYLPHOSPHONATE N-ACETYLTRANSFERASE-RELATED"/>
    <property type="match status" value="1"/>
</dbReference>
<evidence type="ECO:0000259" key="3">
    <source>
        <dbReference type="PROSITE" id="PS50995"/>
    </source>
</evidence>
<evidence type="ECO:0000256" key="2">
    <source>
        <dbReference type="ARBA" id="ARBA00023315"/>
    </source>
</evidence>
<dbReference type="OrthoDB" id="70840at2"/>
<dbReference type="Proteomes" id="UP000267081">
    <property type="component" value="Unassembled WGS sequence"/>
</dbReference>
<dbReference type="InterPro" id="IPR036390">
    <property type="entry name" value="WH_DNA-bd_sf"/>
</dbReference>
<feature type="domain" description="N-acetyltransferase" evidence="4">
    <location>
        <begin position="149"/>
        <end position="295"/>
    </location>
</feature>
<dbReference type="InterPro" id="IPR050832">
    <property type="entry name" value="Bact_Acetyltransf"/>
</dbReference>
<dbReference type="GO" id="GO:0003700">
    <property type="term" value="F:DNA-binding transcription factor activity"/>
    <property type="evidence" value="ECO:0007669"/>
    <property type="project" value="InterPro"/>
</dbReference>
<dbReference type="AlphaFoldDB" id="A0A427TEJ8"/>
<dbReference type="InterPro" id="IPR016181">
    <property type="entry name" value="Acyl_CoA_acyltransferase"/>
</dbReference>
<keyword evidence="2" id="KW-0012">Acyltransferase</keyword>
<dbReference type="Pfam" id="PF12802">
    <property type="entry name" value="MarR_2"/>
    <property type="match status" value="1"/>
</dbReference>
<sequence>MDRELIDGVRRFNRTVTQRIGALDDAFLARDRPLGQARVLWEIGAAGLDVRELRERLDLDSGYLSRLLRGLEHDGLVRVEPSDGDGRVRTARLTEAGVAERAVLDRLSDDAAAAILGPLSGGQRARLVAAMGEVERLLTASAVEVGVCPPVRPAARFCLRAYFAELAERFDGGFDPELSIPAADAEMTPPSGVLLVATLHAEPVGCGALKFHGDAPAEVKRMWVAPSARGLGLGRRLLAELEAHAAAHGVRTLRLETNRALAEAIGLYRAAGYREVPAFNDEHYADHWFEKHLAGPRTLA</sequence>
<reference evidence="5 6" key="1">
    <citation type="submission" date="2018-12" db="EMBL/GenBank/DDBJ databases">
        <title>Amycolatopsis eburnea sp. nov. actinomycete associate with arbuscular mycorrhiza fungal spore.</title>
        <authorList>
            <person name="Lumyong S."/>
            <person name="Chaiya L."/>
        </authorList>
    </citation>
    <scope>NUCLEOTIDE SEQUENCE [LARGE SCALE GENOMIC DNA]</scope>
    <source>
        <strain evidence="5 6">GLM-1</strain>
    </source>
</reference>
<dbReference type="PANTHER" id="PTHR43877">
    <property type="entry name" value="AMINOALKYLPHOSPHONATE N-ACETYLTRANSFERASE-RELATED-RELATED"/>
    <property type="match status" value="1"/>
</dbReference>
<dbReference type="InterPro" id="IPR000182">
    <property type="entry name" value="GNAT_dom"/>
</dbReference>
<evidence type="ECO:0000256" key="1">
    <source>
        <dbReference type="ARBA" id="ARBA00022679"/>
    </source>
</evidence>
<dbReference type="PROSITE" id="PS51186">
    <property type="entry name" value="GNAT"/>
    <property type="match status" value="1"/>
</dbReference>
<dbReference type="Gene3D" id="1.10.10.10">
    <property type="entry name" value="Winged helix-like DNA-binding domain superfamily/Winged helix DNA-binding domain"/>
    <property type="match status" value="1"/>
</dbReference>
<dbReference type="GO" id="GO:0016747">
    <property type="term" value="F:acyltransferase activity, transferring groups other than amino-acyl groups"/>
    <property type="evidence" value="ECO:0007669"/>
    <property type="project" value="InterPro"/>
</dbReference>
<dbReference type="SUPFAM" id="SSF46785">
    <property type="entry name" value="Winged helix' DNA-binding domain"/>
    <property type="match status" value="1"/>
</dbReference>
<protein>
    <submittedName>
        <fullName evidence="5">MarR family transcriptional regulator</fullName>
    </submittedName>
</protein>
<gene>
    <name evidence="5" type="ORF">EIY87_11165</name>
</gene>
<dbReference type="InterPro" id="IPR036388">
    <property type="entry name" value="WH-like_DNA-bd_sf"/>
</dbReference>
<dbReference type="PROSITE" id="PS50995">
    <property type="entry name" value="HTH_MARR_2"/>
    <property type="match status" value="1"/>
</dbReference>
<dbReference type="EMBL" id="RSEC01000033">
    <property type="protein sequence ID" value="RSD21401.1"/>
    <property type="molecule type" value="Genomic_DNA"/>
</dbReference>
<comment type="caution">
    <text evidence="5">The sequence shown here is derived from an EMBL/GenBank/DDBJ whole genome shotgun (WGS) entry which is preliminary data.</text>
</comment>
<keyword evidence="1" id="KW-0808">Transferase</keyword>
<evidence type="ECO:0000313" key="5">
    <source>
        <dbReference type="EMBL" id="RSD21401.1"/>
    </source>
</evidence>
<dbReference type="SUPFAM" id="SSF55729">
    <property type="entry name" value="Acyl-CoA N-acyltransferases (Nat)"/>
    <property type="match status" value="1"/>
</dbReference>
<feature type="domain" description="HTH marR-type" evidence="3">
    <location>
        <begin position="2"/>
        <end position="136"/>
    </location>
</feature>
<proteinExistence type="predicted"/>
<evidence type="ECO:0000313" key="6">
    <source>
        <dbReference type="Proteomes" id="UP000267081"/>
    </source>
</evidence>
<accession>A0A427TEJ8</accession>
<keyword evidence="6" id="KW-1185">Reference proteome</keyword>
<dbReference type="InterPro" id="IPR000835">
    <property type="entry name" value="HTH_MarR-typ"/>
</dbReference>
<dbReference type="Pfam" id="PF00583">
    <property type="entry name" value="Acetyltransf_1"/>
    <property type="match status" value="1"/>
</dbReference>
<dbReference type="Gene3D" id="3.40.630.30">
    <property type="match status" value="1"/>
</dbReference>
<name>A0A427TEJ8_9PSEU</name>